<comment type="similarity">
    <text evidence="1">Belongs to the bacterial solute-binding protein 5 family.</text>
</comment>
<dbReference type="GO" id="GO:0042597">
    <property type="term" value="C:periplasmic space"/>
    <property type="evidence" value="ECO:0007669"/>
    <property type="project" value="UniProtKB-ARBA"/>
</dbReference>
<name>A0A0K9YP90_9BACL</name>
<reference evidence="7" key="1">
    <citation type="submission" date="2015-07" db="EMBL/GenBank/DDBJ databases">
        <title>Genome sequencing project for genomic taxonomy and phylogenomics of Bacillus-like bacteria.</title>
        <authorList>
            <person name="Liu B."/>
            <person name="Wang J."/>
            <person name="Zhu Y."/>
            <person name="Liu G."/>
            <person name="Chen Q."/>
            <person name="Chen Z."/>
            <person name="Lan J."/>
            <person name="Che J."/>
            <person name="Ge C."/>
            <person name="Shi H."/>
            <person name="Pan Z."/>
            <person name="Liu X."/>
        </authorList>
    </citation>
    <scope>NUCLEOTIDE SEQUENCE [LARGE SCALE GENOMIC DNA]</scope>
    <source>
        <strain evidence="7">DSM 9887</strain>
    </source>
</reference>
<dbReference type="EMBL" id="LGIQ01000011">
    <property type="protein sequence ID" value="KNB69995.1"/>
    <property type="molecule type" value="Genomic_DNA"/>
</dbReference>
<feature type="signal peptide" evidence="4">
    <location>
        <begin position="1"/>
        <end position="30"/>
    </location>
</feature>
<accession>A0A0K9YP90</accession>
<organism evidence="6 7">
    <name type="scientific">Brevibacillus reuszeri</name>
    <dbReference type="NCBI Taxonomy" id="54915"/>
    <lineage>
        <taxon>Bacteria</taxon>
        <taxon>Bacillati</taxon>
        <taxon>Bacillota</taxon>
        <taxon>Bacilli</taxon>
        <taxon>Bacillales</taxon>
        <taxon>Paenibacillaceae</taxon>
        <taxon>Brevibacillus</taxon>
    </lineage>
</organism>
<dbReference type="InterPro" id="IPR000914">
    <property type="entry name" value="SBP_5_dom"/>
</dbReference>
<dbReference type="PANTHER" id="PTHR30290:SF9">
    <property type="entry name" value="OLIGOPEPTIDE-BINDING PROTEIN APPA"/>
    <property type="match status" value="1"/>
</dbReference>
<evidence type="ECO:0000256" key="4">
    <source>
        <dbReference type="SAM" id="SignalP"/>
    </source>
</evidence>
<dbReference type="PIRSF" id="PIRSF002741">
    <property type="entry name" value="MppA"/>
    <property type="match status" value="1"/>
</dbReference>
<feature type="domain" description="Solute-binding protein family 5" evidence="5">
    <location>
        <begin position="94"/>
        <end position="454"/>
    </location>
</feature>
<dbReference type="Pfam" id="PF00496">
    <property type="entry name" value="SBP_bac_5"/>
    <property type="match status" value="1"/>
</dbReference>
<dbReference type="AlphaFoldDB" id="A0A0K9YP90"/>
<dbReference type="STRING" id="54915.ADS79_29680"/>
<evidence type="ECO:0000256" key="3">
    <source>
        <dbReference type="ARBA" id="ARBA00022729"/>
    </source>
</evidence>
<keyword evidence="3 4" id="KW-0732">Signal</keyword>
<dbReference type="SUPFAM" id="SSF53850">
    <property type="entry name" value="Periplasmic binding protein-like II"/>
    <property type="match status" value="1"/>
</dbReference>
<gene>
    <name evidence="6" type="ORF">ADS79_29680</name>
</gene>
<dbReference type="PATRIC" id="fig|54915.3.peg.5155"/>
<dbReference type="Gene3D" id="3.90.76.10">
    <property type="entry name" value="Dipeptide-binding Protein, Domain 1"/>
    <property type="match status" value="1"/>
</dbReference>
<dbReference type="PROSITE" id="PS51257">
    <property type="entry name" value="PROKAR_LIPOPROTEIN"/>
    <property type="match status" value="1"/>
</dbReference>
<evidence type="ECO:0000259" key="5">
    <source>
        <dbReference type="Pfam" id="PF00496"/>
    </source>
</evidence>
<feature type="chain" id="PRO_5005533608" evidence="4">
    <location>
        <begin position="31"/>
        <end position="545"/>
    </location>
</feature>
<dbReference type="InterPro" id="IPR030678">
    <property type="entry name" value="Peptide/Ni-bd"/>
</dbReference>
<dbReference type="GO" id="GO:0043190">
    <property type="term" value="C:ATP-binding cassette (ABC) transporter complex"/>
    <property type="evidence" value="ECO:0007669"/>
    <property type="project" value="InterPro"/>
</dbReference>
<evidence type="ECO:0000256" key="1">
    <source>
        <dbReference type="ARBA" id="ARBA00005695"/>
    </source>
</evidence>
<dbReference type="Gene3D" id="3.40.190.10">
    <property type="entry name" value="Periplasmic binding protein-like II"/>
    <property type="match status" value="1"/>
</dbReference>
<protein>
    <submittedName>
        <fullName evidence="6">ABC transporter substrate-binding protein</fullName>
    </submittedName>
</protein>
<keyword evidence="2" id="KW-0813">Transport</keyword>
<dbReference type="InterPro" id="IPR039424">
    <property type="entry name" value="SBP_5"/>
</dbReference>
<dbReference type="GO" id="GO:1904680">
    <property type="term" value="F:peptide transmembrane transporter activity"/>
    <property type="evidence" value="ECO:0007669"/>
    <property type="project" value="TreeGrafter"/>
</dbReference>
<evidence type="ECO:0000313" key="6">
    <source>
        <dbReference type="EMBL" id="KNB69995.1"/>
    </source>
</evidence>
<dbReference type="GO" id="GO:0015833">
    <property type="term" value="P:peptide transport"/>
    <property type="evidence" value="ECO:0007669"/>
    <property type="project" value="TreeGrafter"/>
</dbReference>
<dbReference type="Proteomes" id="UP000036834">
    <property type="component" value="Unassembled WGS sequence"/>
</dbReference>
<proteinExistence type="inferred from homology"/>
<dbReference type="Gene3D" id="3.10.105.10">
    <property type="entry name" value="Dipeptide-binding Protein, Domain 3"/>
    <property type="match status" value="1"/>
</dbReference>
<evidence type="ECO:0000256" key="2">
    <source>
        <dbReference type="ARBA" id="ARBA00022448"/>
    </source>
</evidence>
<dbReference type="PANTHER" id="PTHR30290">
    <property type="entry name" value="PERIPLASMIC BINDING COMPONENT OF ABC TRANSPORTER"/>
    <property type="match status" value="1"/>
</dbReference>
<comment type="caution">
    <text evidence="6">The sequence shown here is derived from an EMBL/GenBank/DDBJ whole genome shotgun (WGS) entry which is preliminary data.</text>
</comment>
<evidence type="ECO:0000313" key="7">
    <source>
        <dbReference type="Proteomes" id="UP000036834"/>
    </source>
</evidence>
<sequence length="545" mass="59802">MVKRKKFRARIWYVALVCLLVLAVIGCSQSASPVAQGGTQPESGGEPKLGGTITIGLSAEPDTLDIHKTNMSASEVVTRLIGGALLSMDPETKEVKPYLAESYSISDDQKTWTFKIRSGITFHDGTSLTAASFKATYERAMAPETASPGAGPLLGVIESISAPDEKTLILQLKEPSAPLLSYLIQPNVTQPLSMAAIEQYGKEYGRNPVGVGPWKFESWKTGESITLVRNEAYKWAEPFAKVQGPPMPDKLVIKFIKDAQTTIAALESGSIDIASISAKEAKEYRSNGKFEVLEATKLGVNFIQMNLENEILQDLRVRQALNMALNKKAIIQADQQGEGESAFGPLPRKMFGYDPAVETYGYPFNVEEAKKLLEDAGWKTGAGGIREKDGKPLSLQLLTAMNSQGIPLIQSMLKDIGVEIKVQNAELGSVLDLSAKGQFDLNVLGYTDLDPDILYLFMHSSQIGGLNHSHIQNPQLDALLEKSRTVVDPVQRQQIFMEIQKIAVEQAYWIPYSEEKTFLAVNKRVHGVKLDAMYGIMLGESWMNQ</sequence>
<dbReference type="CDD" id="cd08492">
    <property type="entry name" value="PBP2_NikA_DppA_OppA_like_15"/>
    <property type="match status" value="1"/>
</dbReference>